<proteinExistence type="predicted"/>
<sequence>MAYYLGWATVQGLSLLTKPEVIRYYYSSHGEAARDHVLFCVALAHQYMGLTFYASYIRNEFTPEVIDDVALLVRNVHASFRQGYAASPVWKGFVERSTQWRAANESSSSSGPPLSFVHDSREDVLNELFEHFPDMNSNVLDNAEGAVAARYATTVDTRMARSIWNRTIRFHYFVAKAAASPRFELMPVALEPLFYSAEALPAVKYGALGAEIADAIATLVFHDLREADNSTRTAVESQPLCLLDASVAGTRIVIPPPGWPHMTRLQLAERAMSLDAAFRAFLDVTNGGHQTKLERYDWLSGNMMLFVFWCMAQCGASNGKHRCNDPLRLFRYFGQAFQCGVGTAMATVRDCV</sequence>
<evidence type="ECO:0000313" key="1">
    <source>
        <dbReference type="EMBL" id="KAH7938443.1"/>
    </source>
</evidence>
<comment type="caution">
    <text evidence="1">The sequence shown here is derived from an EMBL/GenBank/DDBJ whole genome shotgun (WGS) entry which is preliminary data.</text>
</comment>
<reference evidence="1" key="1">
    <citation type="submission" date="2020-05" db="EMBL/GenBank/DDBJ databases">
        <title>Large-scale comparative analyses of tick genomes elucidate their genetic diversity and vector capacities.</title>
        <authorList>
            <person name="Jia N."/>
            <person name="Wang J."/>
            <person name="Shi W."/>
            <person name="Du L."/>
            <person name="Sun Y."/>
            <person name="Zhan W."/>
            <person name="Jiang J."/>
            <person name="Wang Q."/>
            <person name="Zhang B."/>
            <person name="Ji P."/>
            <person name="Sakyi L.B."/>
            <person name="Cui X."/>
            <person name="Yuan T."/>
            <person name="Jiang B."/>
            <person name="Yang W."/>
            <person name="Lam T.T.-Y."/>
            <person name="Chang Q."/>
            <person name="Ding S."/>
            <person name="Wang X."/>
            <person name="Zhu J."/>
            <person name="Ruan X."/>
            <person name="Zhao L."/>
            <person name="Wei J."/>
            <person name="Que T."/>
            <person name="Du C."/>
            <person name="Cheng J."/>
            <person name="Dai P."/>
            <person name="Han X."/>
            <person name="Huang E."/>
            <person name="Gao Y."/>
            <person name="Liu J."/>
            <person name="Shao H."/>
            <person name="Ye R."/>
            <person name="Li L."/>
            <person name="Wei W."/>
            <person name="Wang X."/>
            <person name="Wang C."/>
            <person name="Yang T."/>
            <person name="Huo Q."/>
            <person name="Li W."/>
            <person name="Guo W."/>
            <person name="Chen H."/>
            <person name="Zhou L."/>
            <person name="Ni X."/>
            <person name="Tian J."/>
            <person name="Zhou Y."/>
            <person name="Sheng Y."/>
            <person name="Liu T."/>
            <person name="Pan Y."/>
            <person name="Xia L."/>
            <person name="Li J."/>
            <person name="Zhao F."/>
            <person name="Cao W."/>
        </authorList>
    </citation>
    <scope>NUCLEOTIDE SEQUENCE</scope>
    <source>
        <strain evidence="1">Dsil-2018</strain>
    </source>
</reference>
<dbReference type="EMBL" id="CM023477">
    <property type="protein sequence ID" value="KAH7938443.1"/>
    <property type="molecule type" value="Genomic_DNA"/>
</dbReference>
<gene>
    <name evidence="1" type="ORF">HPB49_023606</name>
</gene>
<organism evidence="1 2">
    <name type="scientific">Dermacentor silvarum</name>
    <name type="common">Tick</name>
    <dbReference type="NCBI Taxonomy" id="543639"/>
    <lineage>
        <taxon>Eukaryota</taxon>
        <taxon>Metazoa</taxon>
        <taxon>Ecdysozoa</taxon>
        <taxon>Arthropoda</taxon>
        <taxon>Chelicerata</taxon>
        <taxon>Arachnida</taxon>
        <taxon>Acari</taxon>
        <taxon>Parasitiformes</taxon>
        <taxon>Ixodida</taxon>
        <taxon>Ixodoidea</taxon>
        <taxon>Ixodidae</taxon>
        <taxon>Rhipicephalinae</taxon>
        <taxon>Dermacentor</taxon>
    </lineage>
</organism>
<name>A0ACB8CBY1_DERSI</name>
<keyword evidence="2" id="KW-1185">Reference proteome</keyword>
<evidence type="ECO:0000313" key="2">
    <source>
        <dbReference type="Proteomes" id="UP000821865"/>
    </source>
</evidence>
<accession>A0ACB8CBY1</accession>
<protein>
    <submittedName>
        <fullName evidence="1">Uncharacterized protein</fullName>
    </submittedName>
</protein>
<dbReference type="Proteomes" id="UP000821865">
    <property type="component" value="Chromosome 8"/>
</dbReference>